<dbReference type="SUPFAM" id="SSF55781">
    <property type="entry name" value="GAF domain-like"/>
    <property type="match status" value="1"/>
</dbReference>
<evidence type="ECO:0000259" key="2">
    <source>
        <dbReference type="SMART" id="SM00065"/>
    </source>
</evidence>
<organism evidence="4 5">
    <name type="scientific">Nocardioides deserti</name>
    <dbReference type="NCBI Taxonomy" id="1588644"/>
    <lineage>
        <taxon>Bacteria</taxon>
        <taxon>Bacillati</taxon>
        <taxon>Actinomycetota</taxon>
        <taxon>Actinomycetes</taxon>
        <taxon>Propionibacteriales</taxon>
        <taxon>Nocardioidaceae</taxon>
        <taxon>Nocardioides</taxon>
    </lineage>
</organism>
<feature type="domain" description="GAF" evidence="2">
    <location>
        <begin position="23"/>
        <end position="166"/>
    </location>
</feature>
<evidence type="ECO:0000313" key="5">
    <source>
        <dbReference type="Proteomes" id="UP000604001"/>
    </source>
</evidence>
<dbReference type="PANTHER" id="PTHR43156">
    <property type="entry name" value="STAGE II SPORULATION PROTEIN E-RELATED"/>
    <property type="match status" value="1"/>
</dbReference>
<comment type="caution">
    <text evidence="4">The sequence shown here is derived from an EMBL/GenBank/DDBJ whole genome shotgun (WGS) entry which is preliminary data.</text>
</comment>
<dbReference type="PANTHER" id="PTHR43156:SF2">
    <property type="entry name" value="STAGE II SPORULATION PROTEIN E"/>
    <property type="match status" value="1"/>
</dbReference>
<dbReference type="Pfam" id="PF13185">
    <property type="entry name" value="GAF_2"/>
    <property type="match status" value="1"/>
</dbReference>
<dbReference type="SUPFAM" id="SSF81606">
    <property type="entry name" value="PP2C-like"/>
    <property type="match status" value="1"/>
</dbReference>
<dbReference type="SMART" id="SM00065">
    <property type="entry name" value="GAF"/>
    <property type="match status" value="1"/>
</dbReference>
<reference evidence="4 5" key="1">
    <citation type="submission" date="2020-08" db="EMBL/GenBank/DDBJ databases">
        <title>novel species in genus Nocardioides.</title>
        <authorList>
            <person name="Zhang G."/>
        </authorList>
    </citation>
    <scope>NUCLEOTIDE SEQUENCE [LARGE SCALE GENOMIC DNA]</scope>
    <source>
        <strain evidence="4 5">SC8A-24</strain>
    </source>
</reference>
<name>A0ABR6U6N0_9ACTN</name>
<dbReference type="SMART" id="SM00331">
    <property type="entry name" value="PP2C_SIG"/>
    <property type="match status" value="1"/>
</dbReference>
<dbReference type="InterPro" id="IPR001932">
    <property type="entry name" value="PPM-type_phosphatase-like_dom"/>
</dbReference>
<protein>
    <submittedName>
        <fullName evidence="4">SpoIIE family protein phosphatase</fullName>
    </submittedName>
</protein>
<proteinExistence type="predicted"/>
<dbReference type="Gene3D" id="3.30.450.40">
    <property type="match status" value="1"/>
</dbReference>
<gene>
    <name evidence="4" type="ORF">H7344_07250</name>
</gene>
<evidence type="ECO:0000256" key="1">
    <source>
        <dbReference type="ARBA" id="ARBA00022801"/>
    </source>
</evidence>
<evidence type="ECO:0000259" key="3">
    <source>
        <dbReference type="SMART" id="SM00331"/>
    </source>
</evidence>
<dbReference type="Proteomes" id="UP000604001">
    <property type="component" value="Unassembled WGS sequence"/>
</dbReference>
<sequence length="407" mass="43441">MQSGSSPPPRLVLEEAPTILVDGKSVQELIEGVRVLMASDTSTLLLLDRSGTVLEPAASAGLGRRWRGATHVPVGSGFAGRVAATVEPILIEDVNEQTVLNPVLRDFGLRQLLGVPVLGSRGLLGVLHAGWRTPRPLTLEDTERLKAAAHDLGQRLSARTRDDAHLAALALQRSLLPGAPPSIDGLDVAVRYLPADGDLGGDWYDVFKLPGGKVGIVMGDVEGHGLASAVAMGRLRSALRAYALDYDDPAEVLQRLDRKLTHFEPGITATVVYAVTQPPFDSVTIASAGHPAPLVARPGERCAIAADVPAGVLLGVDPERPRDQAAVSLPPGAALAFYTDGLVERRRDHYRRTDPYLERLRLVRRAFLAEDNAETACTRMISEGLGDDSVEDDVALAVVRRPLAPQT</sequence>
<dbReference type="Gene3D" id="3.60.40.10">
    <property type="entry name" value="PPM-type phosphatase domain"/>
    <property type="match status" value="1"/>
</dbReference>
<dbReference type="RefSeq" id="WP_186345342.1">
    <property type="nucleotide sequence ID" value="NZ_BMMR01000003.1"/>
</dbReference>
<dbReference type="InterPro" id="IPR003018">
    <property type="entry name" value="GAF"/>
</dbReference>
<feature type="domain" description="PPM-type phosphatase" evidence="3">
    <location>
        <begin position="183"/>
        <end position="401"/>
    </location>
</feature>
<keyword evidence="1" id="KW-0378">Hydrolase</keyword>
<dbReference type="InterPro" id="IPR029016">
    <property type="entry name" value="GAF-like_dom_sf"/>
</dbReference>
<dbReference type="InterPro" id="IPR036457">
    <property type="entry name" value="PPM-type-like_dom_sf"/>
</dbReference>
<accession>A0ABR6U6N0</accession>
<dbReference type="Pfam" id="PF07228">
    <property type="entry name" value="SpoIIE"/>
    <property type="match status" value="1"/>
</dbReference>
<dbReference type="InterPro" id="IPR052016">
    <property type="entry name" value="Bact_Sigma-Reg"/>
</dbReference>
<dbReference type="EMBL" id="JACMYC010000003">
    <property type="protein sequence ID" value="MBC2960090.1"/>
    <property type="molecule type" value="Genomic_DNA"/>
</dbReference>
<keyword evidence="5" id="KW-1185">Reference proteome</keyword>
<evidence type="ECO:0000313" key="4">
    <source>
        <dbReference type="EMBL" id="MBC2960090.1"/>
    </source>
</evidence>